<accession>A0ABR1R437</accession>
<feature type="domain" description="Ecp2 effector protein-like" evidence="2">
    <location>
        <begin position="56"/>
        <end position="156"/>
    </location>
</feature>
<organism evidence="3 4">
    <name type="scientific">Apiospora marii</name>
    <dbReference type="NCBI Taxonomy" id="335849"/>
    <lineage>
        <taxon>Eukaryota</taxon>
        <taxon>Fungi</taxon>
        <taxon>Dikarya</taxon>
        <taxon>Ascomycota</taxon>
        <taxon>Pezizomycotina</taxon>
        <taxon>Sordariomycetes</taxon>
        <taxon>Xylariomycetidae</taxon>
        <taxon>Amphisphaeriales</taxon>
        <taxon>Apiosporaceae</taxon>
        <taxon>Apiospora</taxon>
    </lineage>
</organism>
<protein>
    <recommendedName>
        <fullName evidence="2">Ecp2 effector protein-like domain-containing protein</fullName>
    </recommendedName>
</protein>
<keyword evidence="1" id="KW-0732">Signal</keyword>
<dbReference type="Pfam" id="PF14856">
    <property type="entry name" value="Hce2"/>
    <property type="match status" value="1"/>
</dbReference>
<sequence length="171" mass="18010">MQFFILLASLLLAAFQVQALALPAINSLTADNETTTVGVQRFQSVWTATPDTKRICTRSGMTAMTSNFAREADCKELEDNSANTPGYWDTSDWASDSNAKIITFAGTCNVRVSLPSLPGGDGHVWIGNGDVSDAVGQAVAGYAHAGYVAAIGQLTCSDPNGDVVVDWSISS</sequence>
<comment type="caution">
    <text evidence="3">The sequence shown here is derived from an EMBL/GenBank/DDBJ whole genome shotgun (WGS) entry which is preliminary data.</text>
</comment>
<evidence type="ECO:0000313" key="4">
    <source>
        <dbReference type="Proteomes" id="UP001396898"/>
    </source>
</evidence>
<proteinExistence type="predicted"/>
<feature type="signal peptide" evidence="1">
    <location>
        <begin position="1"/>
        <end position="19"/>
    </location>
</feature>
<name>A0ABR1R437_9PEZI</name>
<dbReference type="InterPro" id="IPR029226">
    <property type="entry name" value="Ecp2-like"/>
</dbReference>
<reference evidence="3 4" key="1">
    <citation type="submission" date="2023-01" db="EMBL/GenBank/DDBJ databases">
        <title>Analysis of 21 Apiospora genomes using comparative genomics revels a genus with tremendous synthesis potential of carbohydrate active enzymes and secondary metabolites.</title>
        <authorList>
            <person name="Sorensen T."/>
        </authorList>
    </citation>
    <scope>NUCLEOTIDE SEQUENCE [LARGE SCALE GENOMIC DNA]</scope>
    <source>
        <strain evidence="3 4">CBS 20057</strain>
    </source>
</reference>
<evidence type="ECO:0000259" key="2">
    <source>
        <dbReference type="Pfam" id="PF14856"/>
    </source>
</evidence>
<keyword evidence="4" id="KW-1185">Reference proteome</keyword>
<evidence type="ECO:0000313" key="3">
    <source>
        <dbReference type="EMBL" id="KAK7998956.1"/>
    </source>
</evidence>
<dbReference type="Proteomes" id="UP001396898">
    <property type="component" value="Unassembled WGS sequence"/>
</dbReference>
<feature type="chain" id="PRO_5046853035" description="Ecp2 effector protein-like domain-containing protein" evidence="1">
    <location>
        <begin position="20"/>
        <end position="171"/>
    </location>
</feature>
<dbReference type="EMBL" id="JAQQWI010000019">
    <property type="protein sequence ID" value="KAK7998956.1"/>
    <property type="molecule type" value="Genomic_DNA"/>
</dbReference>
<evidence type="ECO:0000256" key="1">
    <source>
        <dbReference type="SAM" id="SignalP"/>
    </source>
</evidence>
<gene>
    <name evidence="3" type="ORF">PG991_014631</name>
</gene>